<reference evidence="5" key="1">
    <citation type="journal article" date="2016" name="Nature">
        <title>The genome of the seagrass Zostera marina reveals angiosperm adaptation to the sea.</title>
        <authorList>
            <person name="Olsen J.L."/>
            <person name="Rouze P."/>
            <person name="Verhelst B."/>
            <person name="Lin Y.-C."/>
            <person name="Bayer T."/>
            <person name="Collen J."/>
            <person name="Dattolo E."/>
            <person name="De Paoli E."/>
            <person name="Dittami S."/>
            <person name="Maumus F."/>
            <person name="Michel G."/>
            <person name="Kersting A."/>
            <person name="Lauritano C."/>
            <person name="Lohaus R."/>
            <person name="Toepel M."/>
            <person name="Tonon T."/>
            <person name="Vanneste K."/>
            <person name="Amirebrahimi M."/>
            <person name="Brakel J."/>
            <person name="Bostroem C."/>
            <person name="Chovatia M."/>
            <person name="Grimwood J."/>
            <person name="Jenkins J.W."/>
            <person name="Jueterbock A."/>
            <person name="Mraz A."/>
            <person name="Stam W.T."/>
            <person name="Tice H."/>
            <person name="Bornberg-Bauer E."/>
            <person name="Green P.J."/>
            <person name="Pearson G.A."/>
            <person name="Procaccini G."/>
            <person name="Duarte C.M."/>
            <person name="Schmutz J."/>
            <person name="Reusch T.B.H."/>
            <person name="Van de Peer Y."/>
        </authorList>
    </citation>
    <scope>NUCLEOTIDE SEQUENCE [LARGE SCALE GENOMIC DNA]</scope>
    <source>
        <strain evidence="5">cv. Finnish</strain>
    </source>
</reference>
<dbReference type="AlphaFoldDB" id="A0A0K9P0H2"/>
<feature type="domain" description="Inositol polyphosphate-related phosphatase" evidence="3">
    <location>
        <begin position="4"/>
        <end position="77"/>
    </location>
</feature>
<evidence type="ECO:0000313" key="5">
    <source>
        <dbReference type="Proteomes" id="UP000036987"/>
    </source>
</evidence>
<organism evidence="4 5">
    <name type="scientific">Zostera marina</name>
    <name type="common">Eelgrass</name>
    <dbReference type="NCBI Taxonomy" id="29655"/>
    <lineage>
        <taxon>Eukaryota</taxon>
        <taxon>Viridiplantae</taxon>
        <taxon>Streptophyta</taxon>
        <taxon>Embryophyta</taxon>
        <taxon>Tracheophyta</taxon>
        <taxon>Spermatophyta</taxon>
        <taxon>Magnoliopsida</taxon>
        <taxon>Liliopsida</taxon>
        <taxon>Zosteraceae</taxon>
        <taxon>Zostera</taxon>
    </lineage>
</organism>
<sequence>MFVGTWNVSGRATHDALNLRDWLCTTTTTPADIYVLGFQEIVALNAGNILVNKEKKPDSTRSWLSLIHNALNEEASNSSKGGSLYQLAGSK</sequence>
<dbReference type="OrthoDB" id="784856at2759"/>
<keyword evidence="5" id="KW-1185">Reference proteome</keyword>
<evidence type="ECO:0000259" key="3">
    <source>
        <dbReference type="Pfam" id="PF22669"/>
    </source>
</evidence>
<evidence type="ECO:0000313" key="4">
    <source>
        <dbReference type="EMBL" id="KMZ62556.1"/>
    </source>
</evidence>
<dbReference type="PANTHER" id="PTHR45666:SF15">
    <property type="entry name" value="TYPE I INOSITOL POLYPHOSPHATE 5-PHOSPHATASE 8"/>
    <property type="match status" value="1"/>
</dbReference>
<dbReference type="GO" id="GO:0004445">
    <property type="term" value="F:inositol-polyphosphate 5-phosphatase activity"/>
    <property type="evidence" value="ECO:0007669"/>
    <property type="project" value="InterPro"/>
</dbReference>
<evidence type="ECO:0000256" key="1">
    <source>
        <dbReference type="ARBA" id="ARBA00010768"/>
    </source>
</evidence>
<dbReference type="Pfam" id="PF22669">
    <property type="entry name" value="Exo_endo_phos2"/>
    <property type="match status" value="1"/>
</dbReference>
<name>A0A0K9P0H2_ZOSMR</name>
<dbReference type="PANTHER" id="PTHR45666">
    <property type="entry name" value="TYPE IV INOSITOL POLYPHOSPHATE 5-PHOSPHATASE 9"/>
    <property type="match status" value="1"/>
</dbReference>
<gene>
    <name evidence="4" type="ORF">ZOSMA_456G00060</name>
</gene>
<accession>A0A0K9P0H2</accession>
<dbReference type="SUPFAM" id="SSF56219">
    <property type="entry name" value="DNase I-like"/>
    <property type="match status" value="1"/>
</dbReference>
<dbReference type="InterPro" id="IPR000300">
    <property type="entry name" value="IPPc"/>
</dbReference>
<dbReference type="OMA" id="RDWLCTT"/>
<dbReference type="Gene3D" id="3.60.10.10">
    <property type="entry name" value="Endonuclease/exonuclease/phosphatase"/>
    <property type="match status" value="1"/>
</dbReference>
<evidence type="ECO:0000256" key="2">
    <source>
        <dbReference type="ARBA" id="ARBA00022801"/>
    </source>
</evidence>
<keyword evidence="2" id="KW-0378">Hydrolase</keyword>
<dbReference type="STRING" id="29655.A0A0K9P0H2"/>
<dbReference type="EMBL" id="LFYR01001341">
    <property type="protein sequence ID" value="KMZ62556.1"/>
    <property type="molecule type" value="Genomic_DNA"/>
</dbReference>
<dbReference type="InterPro" id="IPR045849">
    <property type="entry name" value="IP5P_plant"/>
</dbReference>
<comment type="caution">
    <text evidence="4">The sequence shown here is derived from an EMBL/GenBank/DDBJ whole genome shotgun (WGS) entry which is preliminary data.</text>
</comment>
<dbReference type="GO" id="GO:0046856">
    <property type="term" value="P:phosphatidylinositol dephosphorylation"/>
    <property type="evidence" value="ECO:0007669"/>
    <property type="project" value="InterPro"/>
</dbReference>
<protein>
    <recommendedName>
        <fullName evidence="3">Inositol polyphosphate-related phosphatase domain-containing protein</fullName>
    </recommendedName>
</protein>
<comment type="similarity">
    <text evidence="1">Belongs to the inositol polyphosphate 5-phosphatase family.</text>
</comment>
<dbReference type="InterPro" id="IPR036691">
    <property type="entry name" value="Endo/exonu/phosph_ase_sf"/>
</dbReference>
<dbReference type="Proteomes" id="UP000036987">
    <property type="component" value="Unassembled WGS sequence"/>
</dbReference>
<proteinExistence type="inferred from homology"/>